<dbReference type="Proteomes" id="UP000230066">
    <property type="component" value="Unassembled WGS sequence"/>
</dbReference>
<dbReference type="AlphaFoldDB" id="A0A4E0RGP9"/>
<keyword evidence="1" id="KW-0472">Membrane</keyword>
<feature type="transmembrane region" description="Helical" evidence="1">
    <location>
        <begin position="12"/>
        <end position="36"/>
    </location>
</feature>
<sequence>MFETESIRTPSMLPYIWVFAGLVLLLILGLTTCGCFRMQRKRQLNANDRVWVRQDIHALKNNSGDVLHGRQLPVGQR</sequence>
<evidence type="ECO:0000256" key="1">
    <source>
        <dbReference type="SAM" id="Phobius"/>
    </source>
</evidence>
<evidence type="ECO:0000313" key="2">
    <source>
        <dbReference type="EMBL" id="THD26205.1"/>
    </source>
</evidence>
<keyword evidence="3" id="KW-1185">Reference proteome</keyword>
<protein>
    <submittedName>
        <fullName evidence="2">Uncharacterized protein</fullName>
    </submittedName>
</protein>
<proteinExistence type="predicted"/>
<reference evidence="2" key="1">
    <citation type="submission" date="2019-03" db="EMBL/GenBank/DDBJ databases">
        <title>Improved annotation for the trematode Fasciola hepatica.</title>
        <authorList>
            <person name="Choi Y.-J."/>
            <person name="Martin J."/>
            <person name="Mitreva M."/>
        </authorList>
    </citation>
    <scope>NUCLEOTIDE SEQUENCE [LARGE SCALE GENOMIC DNA]</scope>
</reference>
<comment type="caution">
    <text evidence="2">The sequence shown here is derived from an EMBL/GenBank/DDBJ whole genome shotgun (WGS) entry which is preliminary data.</text>
</comment>
<keyword evidence="1" id="KW-1133">Transmembrane helix</keyword>
<organism evidence="2 3">
    <name type="scientific">Fasciola hepatica</name>
    <name type="common">Liver fluke</name>
    <dbReference type="NCBI Taxonomy" id="6192"/>
    <lineage>
        <taxon>Eukaryota</taxon>
        <taxon>Metazoa</taxon>
        <taxon>Spiralia</taxon>
        <taxon>Lophotrochozoa</taxon>
        <taxon>Platyhelminthes</taxon>
        <taxon>Trematoda</taxon>
        <taxon>Digenea</taxon>
        <taxon>Plagiorchiida</taxon>
        <taxon>Echinostomata</taxon>
        <taxon>Echinostomatoidea</taxon>
        <taxon>Fasciolidae</taxon>
        <taxon>Fasciola</taxon>
    </lineage>
</organism>
<gene>
    <name evidence="2" type="ORF">D915_002884</name>
</gene>
<evidence type="ECO:0000313" key="3">
    <source>
        <dbReference type="Proteomes" id="UP000230066"/>
    </source>
</evidence>
<name>A0A4E0RGP9_FASHE</name>
<dbReference type="EMBL" id="JXXN02000824">
    <property type="protein sequence ID" value="THD26205.1"/>
    <property type="molecule type" value="Genomic_DNA"/>
</dbReference>
<keyword evidence="1" id="KW-0812">Transmembrane</keyword>
<accession>A0A4E0RGP9</accession>